<protein>
    <recommendedName>
        <fullName evidence="3">ribonuclease H</fullName>
        <ecNumber evidence="3">3.1.26.4</ecNumber>
    </recommendedName>
</protein>
<dbReference type="InterPro" id="IPR050092">
    <property type="entry name" value="RNase_H"/>
</dbReference>
<keyword evidence="7" id="KW-0378">Hydrolase</keyword>
<dbReference type="CDD" id="cd13934">
    <property type="entry name" value="RNase_H_Dikarya_like"/>
    <property type="match status" value="1"/>
</dbReference>
<dbReference type="EC" id="3.1.26.4" evidence="3"/>
<dbReference type="GeneID" id="59378229"/>
<gene>
    <name evidence="9" type="ORF">PC9H_008411</name>
</gene>
<dbReference type="InterPro" id="IPR036397">
    <property type="entry name" value="RNaseH_sf"/>
</dbReference>
<comment type="caution">
    <text evidence="9">The sequence shown here is derived from an EMBL/GenBank/DDBJ whole genome shotgun (WGS) entry which is preliminary data.</text>
</comment>
<evidence type="ECO:0000256" key="1">
    <source>
        <dbReference type="ARBA" id="ARBA00000077"/>
    </source>
</evidence>
<dbReference type="InterPro" id="IPR002156">
    <property type="entry name" value="RNaseH_domain"/>
</dbReference>
<evidence type="ECO:0000256" key="4">
    <source>
        <dbReference type="ARBA" id="ARBA00022722"/>
    </source>
</evidence>
<evidence type="ECO:0000256" key="5">
    <source>
        <dbReference type="ARBA" id="ARBA00022723"/>
    </source>
</evidence>
<organism evidence="9 10">
    <name type="scientific">Pleurotus ostreatus</name>
    <name type="common">Oyster mushroom</name>
    <name type="synonym">White-rot fungus</name>
    <dbReference type="NCBI Taxonomy" id="5322"/>
    <lineage>
        <taxon>Eukaryota</taxon>
        <taxon>Fungi</taxon>
        <taxon>Dikarya</taxon>
        <taxon>Basidiomycota</taxon>
        <taxon>Agaricomycotina</taxon>
        <taxon>Agaricomycetes</taxon>
        <taxon>Agaricomycetidae</taxon>
        <taxon>Agaricales</taxon>
        <taxon>Pleurotineae</taxon>
        <taxon>Pleurotaceae</taxon>
        <taxon>Pleurotus</taxon>
    </lineage>
</organism>
<dbReference type="VEuPathDB" id="FungiDB:PC9H_008411"/>
<dbReference type="GO" id="GO:0046872">
    <property type="term" value="F:metal ion binding"/>
    <property type="evidence" value="ECO:0007669"/>
    <property type="project" value="UniProtKB-KW"/>
</dbReference>
<dbReference type="Pfam" id="PF00075">
    <property type="entry name" value="RNase_H"/>
    <property type="match status" value="1"/>
</dbReference>
<evidence type="ECO:0000313" key="10">
    <source>
        <dbReference type="Proteomes" id="UP000623687"/>
    </source>
</evidence>
<reference evidence="9" key="1">
    <citation type="submission" date="2019-07" db="EMBL/GenBank/DDBJ databases">
        <authorList>
            <person name="Palmer J.M."/>
        </authorList>
    </citation>
    <scope>NUCLEOTIDE SEQUENCE</scope>
    <source>
        <strain evidence="9">PC9</strain>
    </source>
</reference>
<dbReference type="GO" id="GO:0004523">
    <property type="term" value="F:RNA-DNA hybrid ribonuclease activity"/>
    <property type="evidence" value="ECO:0007669"/>
    <property type="project" value="UniProtKB-EC"/>
</dbReference>
<dbReference type="RefSeq" id="XP_036629350.1">
    <property type="nucleotide sequence ID" value="XM_036777922.1"/>
</dbReference>
<dbReference type="SUPFAM" id="SSF53098">
    <property type="entry name" value="Ribonuclease H-like"/>
    <property type="match status" value="1"/>
</dbReference>
<dbReference type="PROSITE" id="PS50879">
    <property type="entry name" value="RNASE_H_1"/>
    <property type="match status" value="1"/>
</dbReference>
<evidence type="ECO:0000256" key="2">
    <source>
        <dbReference type="ARBA" id="ARBA00005300"/>
    </source>
</evidence>
<comment type="similarity">
    <text evidence="2">Belongs to the RNase H family.</text>
</comment>
<evidence type="ECO:0000313" key="9">
    <source>
        <dbReference type="EMBL" id="KAF7426046.1"/>
    </source>
</evidence>
<dbReference type="AlphaFoldDB" id="A0A8H7DT27"/>
<feature type="domain" description="RNase H type-1" evidence="8">
    <location>
        <begin position="91"/>
        <end position="244"/>
    </location>
</feature>
<keyword evidence="6" id="KW-0255">Endonuclease</keyword>
<keyword evidence="10" id="KW-1185">Reference proteome</keyword>
<keyword evidence="4" id="KW-0540">Nuclease</keyword>
<sequence length="259" mass="29379">MNFRVPTAQESEGMRQFVITPEVDIKRMSKETRSRTTQPPRRVIGDLVQMFHPSSPRRFLPPSPADTPMSIFSEVPDRSMNRFKRFVHRQDDCTALFFVDGACLDNGNAERRRAGCGIIWNEGLGFSIALEGTIGGPEQTNNRAELRAVILWIQLRLWEAGGFDRMVVATDSEYVVEGICGRVDNWKQRGWRTSAGTPVAHKDLWEMLLVELDKAERAEIQILFWRIPRELNSRPDALAKAGAESDRLETFATVSGLML</sequence>
<dbReference type="PANTHER" id="PTHR10642">
    <property type="entry name" value="RIBONUCLEASE H1"/>
    <property type="match status" value="1"/>
</dbReference>
<evidence type="ECO:0000256" key="3">
    <source>
        <dbReference type="ARBA" id="ARBA00012180"/>
    </source>
</evidence>
<keyword evidence="5" id="KW-0479">Metal-binding</keyword>
<accession>A0A8H7DT27</accession>
<name>A0A8H7DT27_PLEOS</name>
<evidence type="ECO:0000259" key="8">
    <source>
        <dbReference type="PROSITE" id="PS50879"/>
    </source>
</evidence>
<dbReference type="PANTHER" id="PTHR10642:SF26">
    <property type="entry name" value="RIBONUCLEASE H1"/>
    <property type="match status" value="1"/>
</dbReference>
<evidence type="ECO:0000256" key="6">
    <source>
        <dbReference type="ARBA" id="ARBA00022759"/>
    </source>
</evidence>
<dbReference type="GO" id="GO:0043137">
    <property type="term" value="P:DNA replication, removal of RNA primer"/>
    <property type="evidence" value="ECO:0007669"/>
    <property type="project" value="TreeGrafter"/>
</dbReference>
<dbReference type="EMBL" id="JACETU010000006">
    <property type="protein sequence ID" value="KAF7426046.1"/>
    <property type="molecule type" value="Genomic_DNA"/>
</dbReference>
<evidence type="ECO:0000256" key="7">
    <source>
        <dbReference type="ARBA" id="ARBA00022801"/>
    </source>
</evidence>
<dbReference type="OrthoDB" id="407198at2759"/>
<comment type="catalytic activity">
    <reaction evidence="1">
        <text>Endonucleolytic cleavage to 5'-phosphomonoester.</text>
        <dbReference type="EC" id="3.1.26.4"/>
    </reaction>
</comment>
<proteinExistence type="inferred from homology"/>
<dbReference type="InterPro" id="IPR012337">
    <property type="entry name" value="RNaseH-like_sf"/>
</dbReference>
<dbReference type="Proteomes" id="UP000623687">
    <property type="component" value="Unassembled WGS sequence"/>
</dbReference>
<dbReference type="GO" id="GO:0003676">
    <property type="term" value="F:nucleic acid binding"/>
    <property type="evidence" value="ECO:0007669"/>
    <property type="project" value="InterPro"/>
</dbReference>
<dbReference type="Gene3D" id="3.30.420.10">
    <property type="entry name" value="Ribonuclease H-like superfamily/Ribonuclease H"/>
    <property type="match status" value="1"/>
</dbReference>